<proteinExistence type="predicted"/>
<keyword evidence="3" id="KW-1185">Reference proteome</keyword>
<organism evidence="2 3">
    <name type="scientific">Dialister succinatiphilus YIT 11850</name>
    <dbReference type="NCBI Taxonomy" id="742743"/>
    <lineage>
        <taxon>Bacteria</taxon>
        <taxon>Bacillati</taxon>
        <taxon>Bacillota</taxon>
        <taxon>Negativicutes</taxon>
        <taxon>Veillonellales</taxon>
        <taxon>Veillonellaceae</taxon>
        <taxon>Dialister</taxon>
    </lineage>
</organism>
<feature type="region of interest" description="Disordered" evidence="1">
    <location>
        <begin position="65"/>
        <end position="84"/>
    </location>
</feature>
<dbReference type="EMBL" id="ADLT01000076">
    <property type="protein sequence ID" value="EHO62040.1"/>
    <property type="molecule type" value="Genomic_DNA"/>
</dbReference>
<feature type="compositionally biased region" description="Acidic residues" evidence="1">
    <location>
        <begin position="66"/>
        <end position="84"/>
    </location>
</feature>
<evidence type="ECO:0000313" key="2">
    <source>
        <dbReference type="EMBL" id="EHO62040.1"/>
    </source>
</evidence>
<name>H1D367_9FIRM</name>
<comment type="caution">
    <text evidence="2">The sequence shown here is derived from an EMBL/GenBank/DDBJ whole genome shotgun (WGS) entry which is preliminary data.</text>
</comment>
<dbReference type="PATRIC" id="fig|742743.3.peg.2077"/>
<evidence type="ECO:0000256" key="1">
    <source>
        <dbReference type="SAM" id="MobiDB-lite"/>
    </source>
</evidence>
<dbReference type="HOGENOM" id="CLU_2522231_0_0_9"/>
<dbReference type="RefSeq" id="WP_008860546.1">
    <property type="nucleotide sequence ID" value="NZ_JH591190.1"/>
</dbReference>
<gene>
    <name evidence="2" type="ORF">HMPREF9453_02055</name>
</gene>
<evidence type="ECO:0000313" key="3">
    <source>
        <dbReference type="Proteomes" id="UP000003277"/>
    </source>
</evidence>
<sequence length="84" mass="9739">MTKNELTNILKEIWDEKNFITGVQLCLSNDEERQMLADTITAGIIRNGGDIAQYAFCIRKKIPFEPLDEEDDDDDDDNEEEEQK</sequence>
<dbReference type="AlphaFoldDB" id="H1D367"/>
<protein>
    <submittedName>
        <fullName evidence="2">Uncharacterized protein</fullName>
    </submittedName>
</protein>
<dbReference type="OrthoDB" id="1636242at2"/>
<accession>H1D367</accession>
<dbReference type="Proteomes" id="UP000003277">
    <property type="component" value="Unassembled WGS sequence"/>
</dbReference>
<reference evidence="2 3" key="1">
    <citation type="submission" date="2011-11" db="EMBL/GenBank/DDBJ databases">
        <title>The Genome Sequence of Dialister succinatiphilus YIT 11850.</title>
        <authorList>
            <consortium name="The Broad Institute Genome Sequencing Platform"/>
            <person name="Earl A."/>
            <person name="Ward D."/>
            <person name="Feldgarden M."/>
            <person name="Gevers D."/>
            <person name="Morotomi M."/>
            <person name="Young S.K."/>
            <person name="Zeng Q."/>
            <person name="Gargeya S."/>
            <person name="Fitzgerald M."/>
            <person name="Haas B."/>
            <person name="Abouelleil A."/>
            <person name="Alvarado L."/>
            <person name="Arachchi H.M."/>
            <person name="Berlin A."/>
            <person name="Brown A."/>
            <person name="Chapman S.B."/>
            <person name="Dunbar C."/>
            <person name="Gearin G."/>
            <person name="Goldberg J."/>
            <person name="Griggs A."/>
            <person name="Gujja S."/>
            <person name="Heiman D."/>
            <person name="Howarth C."/>
            <person name="Lui A."/>
            <person name="MacDonald P.J.P."/>
            <person name="Montmayeur A."/>
            <person name="Murphy C."/>
            <person name="Neiman D."/>
            <person name="Pearson M."/>
            <person name="Priest M."/>
            <person name="Roberts A."/>
            <person name="Saif S."/>
            <person name="Shea T."/>
            <person name="Sisk P."/>
            <person name="Stolte C."/>
            <person name="Sykes S."/>
            <person name="Wortman J."/>
            <person name="Nusbaum C."/>
            <person name="Birren B."/>
        </authorList>
    </citation>
    <scope>NUCLEOTIDE SEQUENCE [LARGE SCALE GENOMIC DNA]</scope>
    <source>
        <strain evidence="2 3">YIT 11850</strain>
    </source>
</reference>